<evidence type="ECO:0000313" key="2">
    <source>
        <dbReference type="Proteomes" id="UP001055879"/>
    </source>
</evidence>
<comment type="caution">
    <text evidence="1">The sequence shown here is derived from an EMBL/GenBank/DDBJ whole genome shotgun (WGS) entry which is preliminary data.</text>
</comment>
<keyword evidence="2" id="KW-1185">Reference proteome</keyword>
<evidence type="ECO:0000313" key="1">
    <source>
        <dbReference type="EMBL" id="KAI3714685.1"/>
    </source>
</evidence>
<name>A0ACB9B200_ARCLA</name>
<protein>
    <submittedName>
        <fullName evidence="1">Uncharacterized protein</fullName>
    </submittedName>
</protein>
<dbReference type="EMBL" id="CM042053">
    <property type="protein sequence ID" value="KAI3714685.1"/>
    <property type="molecule type" value="Genomic_DNA"/>
</dbReference>
<accession>A0ACB9B200</accession>
<gene>
    <name evidence="1" type="ORF">L6452_21644</name>
</gene>
<reference evidence="2" key="1">
    <citation type="journal article" date="2022" name="Mol. Ecol. Resour.">
        <title>The genomes of chicory, endive, great burdock and yacon provide insights into Asteraceae palaeo-polyploidization history and plant inulin production.</title>
        <authorList>
            <person name="Fan W."/>
            <person name="Wang S."/>
            <person name="Wang H."/>
            <person name="Wang A."/>
            <person name="Jiang F."/>
            <person name="Liu H."/>
            <person name="Zhao H."/>
            <person name="Xu D."/>
            <person name="Zhang Y."/>
        </authorList>
    </citation>
    <scope>NUCLEOTIDE SEQUENCE [LARGE SCALE GENOMIC DNA]</scope>
    <source>
        <strain evidence="2">cv. Niubang</strain>
    </source>
</reference>
<sequence>MCKFYVNLNVYWASYWVEPSSHIRVVYKIWFIGLIWVHSVSRKRVIFDKLLKYGRCGNNGGGDWNGGGKFEGSEGGGMMVLAKLDANEESKGQDLTRAVRIILTRGNNTIFSSSFSPLKPLKIRQAITSQFDSPATL</sequence>
<reference evidence="1 2" key="2">
    <citation type="journal article" date="2022" name="Mol. Ecol. Resour.">
        <title>The genomes of chicory, endive, great burdock and yacon provide insights into Asteraceae paleo-polyploidization history and plant inulin production.</title>
        <authorList>
            <person name="Fan W."/>
            <person name="Wang S."/>
            <person name="Wang H."/>
            <person name="Wang A."/>
            <person name="Jiang F."/>
            <person name="Liu H."/>
            <person name="Zhao H."/>
            <person name="Xu D."/>
            <person name="Zhang Y."/>
        </authorList>
    </citation>
    <scope>NUCLEOTIDE SEQUENCE [LARGE SCALE GENOMIC DNA]</scope>
    <source>
        <strain evidence="2">cv. Niubang</strain>
    </source>
</reference>
<organism evidence="1 2">
    <name type="scientific">Arctium lappa</name>
    <name type="common">Greater burdock</name>
    <name type="synonym">Lappa major</name>
    <dbReference type="NCBI Taxonomy" id="4217"/>
    <lineage>
        <taxon>Eukaryota</taxon>
        <taxon>Viridiplantae</taxon>
        <taxon>Streptophyta</taxon>
        <taxon>Embryophyta</taxon>
        <taxon>Tracheophyta</taxon>
        <taxon>Spermatophyta</taxon>
        <taxon>Magnoliopsida</taxon>
        <taxon>eudicotyledons</taxon>
        <taxon>Gunneridae</taxon>
        <taxon>Pentapetalae</taxon>
        <taxon>asterids</taxon>
        <taxon>campanulids</taxon>
        <taxon>Asterales</taxon>
        <taxon>Asteraceae</taxon>
        <taxon>Carduoideae</taxon>
        <taxon>Cardueae</taxon>
        <taxon>Arctiinae</taxon>
        <taxon>Arctium</taxon>
    </lineage>
</organism>
<proteinExistence type="predicted"/>
<dbReference type="Proteomes" id="UP001055879">
    <property type="component" value="Linkage Group LG07"/>
</dbReference>